<feature type="region of interest" description="Disordered" evidence="1">
    <location>
        <begin position="1"/>
        <end position="45"/>
    </location>
</feature>
<protein>
    <submittedName>
        <fullName evidence="2">Uncharacterized protein</fullName>
    </submittedName>
</protein>
<dbReference type="EMBL" id="GBEZ01004668">
    <property type="protein sequence ID" value="JAC80569.1"/>
    <property type="molecule type" value="Transcribed_RNA"/>
</dbReference>
<accession>A0A061SC11</accession>
<organism evidence="2">
    <name type="scientific">Tetraselmis sp. GSL018</name>
    <dbReference type="NCBI Taxonomy" id="582737"/>
    <lineage>
        <taxon>Eukaryota</taxon>
        <taxon>Viridiplantae</taxon>
        <taxon>Chlorophyta</taxon>
        <taxon>core chlorophytes</taxon>
        <taxon>Chlorodendrophyceae</taxon>
        <taxon>Chlorodendrales</taxon>
        <taxon>Chlorodendraceae</taxon>
        <taxon>Tetraselmis</taxon>
    </lineage>
</organism>
<feature type="non-terminal residue" evidence="2">
    <location>
        <position position="1"/>
    </location>
</feature>
<gene>
    <name evidence="2" type="ORF">TSPGSL018_9974</name>
</gene>
<proteinExistence type="predicted"/>
<name>A0A061SC11_9CHLO</name>
<evidence type="ECO:0000313" key="2">
    <source>
        <dbReference type="EMBL" id="JAC80569.1"/>
    </source>
</evidence>
<evidence type="ECO:0000256" key="1">
    <source>
        <dbReference type="SAM" id="MobiDB-lite"/>
    </source>
</evidence>
<sequence>KPLNGNGCRRTETYSRRGTNIVTGHPCMKTNSRSSRQPQPPARRA</sequence>
<reference evidence="2" key="1">
    <citation type="submission" date="2014-05" db="EMBL/GenBank/DDBJ databases">
        <title>The transcriptome of the halophilic microalga Tetraselmis sp. GSL018 isolated from the Great Salt Lake, Utah.</title>
        <authorList>
            <person name="Jinkerson R.E."/>
            <person name="D'Adamo S."/>
            <person name="Posewitz M.C."/>
        </authorList>
    </citation>
    <scope>NUCLEOTIDE SEQUENCE</scope>
    <source>
        <strain evidence="2">GSL018</strain>
    </source>
</reference>
<dbReference type="AlphaFoldDB" id="A0A061SC11"/>